<dbReference type="InterPro" id="IPR036396">
    <property type="entry name" value="Cyt_P450_sf"/>
</dbReference>
<dbReference type="PANTHER" id="PTHR24305">
    <property type="entry name" value="CYTOCHROME P450"/>
    <property type="match status" value="1"/>
</dbReference>
<comment type="cofactor">
    <cofactor evidence="1 7">
        <name>heme</name>
        <dbReference type="ChEBI" id="CHEBI:30413"/>
    </cofactor>
</comment>
<dbReference type="GO" id="GO:0016705">
    <property type="term" value="F:oxidoreductase activity, acting on paired donors, with incorporation or reduction of molecular oxygen"/>
    <property type="evidence" value="ECO:0007669"/>
    <property type="project" value="InterPro"/>
</dbReference>
<evidence type="ECO:0000313" key="10">
    <source>
        <dbReference type="EMBL" id="KAI1513215.1"/>
    </source>
</evidence>
<dbReference type="GO" id="GO:0020037">
    <property type="term" value="F:heme binding"/>
    <property type="evidence" value="ECO:0007669"/>
    <property type="project" value="InterPro"/>
</dbReference>
<reference evidence="10" key="2">
    <citation type="submission" date="2021-05" db="EMBL/GenBank/DDBJ databases">
        <authorList>
            <person name="Moolhuijzen P.M."/>
            <person name="Moffat C.S."/>
        </authorList>
    </citation>
    <scope>NUCLEOTIDE SEQUENCE</scope>
    <source>
        <strain evidence="10">86-124</strain>
    </source>
</reference>
<keyword evidence="6" id="KW-0503">Monooxygenase</keyword>
<evidence type="ECO:0000313" key="12">
    <source>
        <dbReference type="Proteomes" id="UP000249757"/>
    </source>
</evidence>
<dbReference type="PANTHER" id="PTHR24305:SF187">
    <property type="entry name" value="P450, PUTATIVE (EUROFUNG)-RELATED"/>
    <property type="match status" value="1"/>
</dbReference>
<sequence>MGSPTARYLIASASGILSHWTYFIHGEHDLAAARIATCHLSAFIFVVATELQLYDVSLRSAAERGLNLGIAYLAGLFTSIIFFRLFLSPLRHINGPLRLKITKLTHVWDMAFNQNCKLLEELRKQYGDVVRTGPNEVTIFGAEAFHKVHGPESTCSRAAYYDLLHPMVSLDTTRDSAIHSHRRRIWDQAFSIKDEALDTAVPLVYEHAEKLNAELAKRTNDPLDISVWLEYYTFDLMGLFGLTVDFGNLTKGEHPILALYHMAHKKLGPLAAAPWIKHLLMGIPYIERMKYYRQFMDWAHAELERNIQMNKEARKNVIGYVVDDAMSNGGLRANWNFVLGDFILVIVAGSDPVRQVLANMLYYLTVHPEHLATIRTELATIDLHNYKALQQCSHLNASIYETLRLNPAVPSSGLRLPPKGGLVIQGTFIPEGTTIVTPQYSILRDARNFLSPEAFIPERFTSKPDLIINKLAFVPWSTGKMACLGKNLSLMEIRVAAALLLTSFDFDFAPGEDGTRMFTKATDYFTTTPGPLNLVLKNRIP</sequence>
<dbReference type="EMBL" id="NRDI02000010">
    <property type="protein sequence ID" value="KAI1513215.1"/>
    <property type="molecule type" value="Genomic_DNA"/>
</dbReference>
<evidence type="ECO:0000256" key="7">
    <source>
        <dbReference type="PIRSR" id="PIRSR602401-1"/>
    </source>
</evidence>
<dbReference type="GO" id="GO:0005506">
    <property type="term" value="F:iron ion binding"/>
    <property type="evidence" value="ECO:0007669"/>
    <property type="project" value="InterPro"/>
</dbReference>
<keyword evidence="5 7" id="KW-0408">Iron</keyword>
<dbReference type="InterPro" id="IPR050121">
    <property type="entry name" value="Cytochrome_P450_monoxygenase"/>
</dbReference>
<keyword evidence="7" id="KW-0349">Heme</keyword>
<comment type="similarity">
    <text evidence="2">Belongs to the cytochrome P450 family.</text>
</comment>
<dbReference type="EMBL" id="NQIK02000001">
    <property type="protein sequence ID" value="KAF7579352.1"/>
    <property type="molecule type" value="Genomic_DNA"/>
</dbReference>
<reference evidence="10" key="3">
    <citation type="journal article" date="2022" name="bioRxiv">
        <title>A global pangenome for the wheat fungal pathogen Pyrenophora tritici-repentis and prediction of effector protein structural homology.</title>
        <authorList>
            <person name="Moolhuijzen P."/>
            <person name="See P.T."/>
            <person name="Shi G."/>
            <person name="Powell H.R."/>
            <person name="Cockram J."/>
            <person name="Jorgensen L.N."/>
            <person name="Benslimane H."/>
            <person name="Strelkov S.E."/>
            <person name="Turner J."/>
            <person name="Liu Z."/>
            <person name="Moffat C.S."/>
        </authorList>
    </citation>
    <scope>NUCLEOTIDE SEQUENCE</scope>
    <source>
        <strain evidence="10">86-124</strain>
    </source>
</reference>
<evidence type="ECO:0000256" key="6">
    <source>
        <dbReference type="ARBA" id="ARBA00023033"/>
    </source>
</evidence>
<dbReference type="Proteomes" id="UP000245464">
    <property type="component" value="Chromosome 1"/>
</dbReference>
<feature type="binding site" description="axial binding residue" evidence="7">
    <location>
        <position position="483"/>
    </location>
    <ligand>
        <name>heme</name>
        <dbReference type="ChEBI" id="CHEBI:30413"/>
    </ligand>
    <ligandPart>
        <name>Fe</name>
        <dbReference type="ChEBI" id="CHEBI:18248"/>
    </ligandPart>
</feature>
<dbReference type="Gene3D" id="1.10.630.10">
    <property type="entry name" value="Cytochrome P450"/>
    <property type="match status" value="1"/>
</dbReference>
<keyword evidence="3 7" id="KW-0479">Metal-binding</keyword>
<proteinExistence type="inferred from homology"/>
<dbReference type="GO" id="GO:0004497">
    <property type="term" value="F:monooxygenase activity"/>
    <property type="evidence" value="ECO:0007669"/>
    <property type="project" value="UniProtKB-KW"/>
</dbReference>
<dbReference type="Pfam" id="PF00067">
    <property type="entry name" value="p450"/>
    <property type="match status" value="1"/>
</dbReference>
<accession>A0A5M9LRJ9</accession>
<name>A0A5M9LRJ9_9PLEO</name>
<dbReference type="CDD" id="cd11061">
    <property type="entry name" value="CYP67-like"/>
    <property type="match status" value="1"/>
</dbReference>
<keyword evidence="8" id="KW-0472">Membrane</keyword>
<evidence type="ECO:0000256" key="5">
    <source>
        <dbReference type="ARBA" id="ARBA00023004"/>
    </source>
</evidence>
<organism evidence="10 12">
    <name type="scientific">Pyrenophora tritici-repentis</name>
    <dbReference type="NCBI Taxonomy" id="45151"/>
    <lineage>
        <taxon>Eukaryota</taxon>
        <taxon>Fungi</taxon>
        <taxon>Dikarya</taxon>
        <taxon>Ascomycota</taxon>
        <taxon>Pezizomycotina</taxon>
        <taxon>Dothideomycetes</taxon>
        <taxon>Pleosporomycetidae</taxon>
        <taxon>Pleosporales</taxon>
        <taxon>Pleosporineae</taxon>
        <taxon>Pleosporaceae</taxon>
        <taxon>Pyrenophora</taxon>
    </lineage>
</organism>
<keyword evidence="12" id="KW-1185">Reference proteome</keyword>
<feature type="transmembrane region" description="Helical" evidence="8">
    <location>
        <begin position="69"/>
        <end position="87"/>
    </location>
</feature>
<reference evidence="12" key="4">
    <citation type="journal article" date="2022" name="Microb. Genom.">
        <title>A global pangenome for the wheat fungal pathogen Pyrenophora tritici-repentis and prediction of effector protein structural homology.</title>
        <authorList>
            <person name="Moolhuijzen P.M."/>
            <person name="See P.T."/>
            <person name="Shi G."/>
            <person name="Powell H.R."/>
            <person name="Cockram J."/>
            <person name="Jorgensen L.N."/>
            <person name="Benslimane H."/>
            <person name="Strelkov S.E."/>
            <person name="Turner J."/>
            <person name="Liu Z."/>
            <person name="Moffat C.S."/>
        </authorList>
    </citation>
    <scope>NUCLEOTIDE SEQUENCE [LARGE SCALE GENOMIC DNA]</scope>
</reference>
<gene>
    <name evidence="10" type="ORF">Ptr86124_008235</name>
    <name evidence="9" type="ORF">PtrM4_035920</name>
</gene>
<dbReference type="PRINTS" id="PR00463">
    <property type="entry name" value="EP450I"/>
</dbReference>
<evidence type="ECO:0000313" key="11">
    <source>
        <dbReference type="Proteomes" id="UP000245464"/>
    </source>
</evidence>
<comment type="caution">
    <text evidence="10">The sequence shown here is derived from an EMBL/GenBank/DDBJ whole genome shotgun (WGS) entry which is preliminary data.</text>
</comment>
<dbReference type="Proteomes" id="UP000249757">
    <property type="component" value="Unassembled WGS sequence"/>
</dbReference>
<keyword evidence="8" id="KW-0812">Transmembrane</keyword>
<evidence type="ECO:0000256" key="1">
    <source>
        <dbReference type="ARBA" id="ARBA00001971"/>
    </source>
</evidence>
<keyword evidence="4" id="KW-0560">Oxidoreductase</keyword>
<dbReference type="SUPFAM" id="SSF48264">
    <property type="entry name" value="Cytochrome P450"/>
    <property type="match status" value="1"/>
</dbReference>
<reference evidence="9 11" key="1">
    <citation type="journal article" date="2018" name="BMC Genomics">
        <title>Comparative genomics of the wheat fungal pathogen Pyrenophora tritici-repentis reveals chromosomal variations and genome plasticity.</title>
        <authorList>
            <person name="Moolhuijzen P."/>
            <person name="See P.T."/>
            <person name="Hane J.K."/>
            <person name="Shi G."/>
            <person name="Liu Z."/>
            <person name="Oliver R.P."/>
            <person name="Moffat C.S."/>
        </authorList>
    </citation>
    <scope>NUCLEOTIDE SEQUENCE [LARGE SCALE GENOMIC DNA]</scope>
    <source>
        <strain evidence="9">M4</strain>
    </source>
</reference>
<dbReference type="AlphaFoldDB" id="A0A5M9LRJ9"/>
<evidence type="ECO:0000313" key="9">
    <source>
        <dbReference type="EMBL" id="KAF7579352.1"/>
    </source>
</evidence>
<evidence type="ECO:0000256" key="3">
    <source>
        <dbReference type="ARBA" id="ARBA00022723"/>
    </source>
</evidence>
<dbReference type="InterPro" id="IPR001128">
    <property type="entry name" value="Cyt_P450"/>
</dbReference>
<evidence type="ECO:0000256" key="8">
    <source>
        <dbReference type="SAM" id="Phobius"/>
    </source>
</evidence>
<evidence type="ECO:0000256" key="4">
    <source>
        <dbReference type="ARBA" id="ARBA00023002"/>
    </source>
</evidence>
<dbReference type="InterPro" id="IPR002401">
    <property type="entry name" value="Cyt_P450_E_grp-I"/>
</dbReference>
<evidence type="ECO:0000256" key="2">
    <source>
        <dbReference type="ARBA" id="ARBA00010617"/>
    </source>
</evidence>
<keyword evidence="8" id="KW-1133">Transmembrane helix</keyword>
<dbReference type="PRINTS" id="PR00385">
    <property type="entry name" value="P450"/>
</dbReference>
<protein>
    <submittedName>
        <fullName evidence="9 10">Cytochrome P450</fullName>
    </submittedName>
</protein>